<accession>A0A5B7G084</accession>
<reference evidence="2 3" key="1">
    <citation type="submission" date="2019-05" db="EMBL/GenBank/DDBJ databases">
        <title>Another draft genome of Portunus trituberculatus and its Hox gene families provides insights of decapod evolution.</title>
        <authorList>
            <person name="Jeong J.-H."/>
            <person name="Song I."/>
            <person name="Kim S."/>
            <person name="Choi T."/>
            <person name="Kim D."/>
            <person name="Ryu S."/>
            <person name="Kim W."/>
        </authorList>
    </citation>
    <scope>NUCLEOTIDE SEQUENCE [LARGE SCALE GENOMIC DNA]</scope>
    <source>
        <tissue evidence="2">Muscle</tissue>
    </source>
</reference>
<sequence length="73" mass="7714">MRSGLDREGEGREPLGVIHNAATTNKEGGTEGTRGQTGSGFSSCEYYDAAKKTMLMGCSGGKVRISTQAQKKE</sequence>
<comment type="caution">
    <text evidence="2">The sequence shown here is derived from an EMBL/GenBank/DDBJ whole genome shotgun (WGS) entry which is preliminary data.</text>
</comment>
<evidence type="ECO:0000313" key="2">
    <source>
        <dbReference type="EMBL" id="MPC53470.1"/>
    </source>
</evidence>
<gene>
    <name evidence="2" type="ORF">E2C01_047364</name>
</gene>
<protein>
    <submittedName>
        <fullName evidence="2">Uncharacterized protein</fullName>
    </submittedName>
</protein>
<feature type="region of interest" description="Disordered" evidence="1">
    <location>
        <begin position="1"/>
        <end position="41"/>
    </location>
</feature>
<feature type="compositionally biased region" description="Basic and acidic residues" evidence="1">
    <location>
        <begin position="1"/>
        <end position="13"/>
    </location>
</feature>
<organism evidence="2 3">
    <name type="scientific">Portunus trituberculatus</name>
    <name type="common">Swimming crab</name>
    <name type="synonym">Neptunus trituberculatus</name>
    <dbReference type="NCBI Taxonomy" id="210409"/>
    <lineage>
        <taxon>Eukaryota</taxon>
        <taxon>Metazoa</taxon>
        <taxon>Ecdysozoa</taxon>
        <taxon>Arthropoda</taxon>
        <taxon>Crustacea</taxon>
        <taxon>Multicrustacea</taxon>
        <taxon>Malacostraca</taxon>
        <taxon>Eumalacostraca</taxon>
        <taxon>Eucarida</taxon>
        <taxon>Decapoda</taxon>
        <taxon>Pleocyemata</taxon>
        <taxon>Brachyura</taxon>
        <taxon>Eubrachyura</taxon>
        <taxon>Portunoidea</taxon>
        <taxon>Portunidae</taxon>
        <taxon>Portuninae</taxon>
        <taxon>Portunus</taxon>
    </lineage>
</organism>
<name>A0A5B7G084_PORTR</name>
<dbReference type="Proteomes" id="UP000324222">
    <property type="component" value="Unassembled WGS sequence"/>
</dbReference>
<proteinExistence type="predicted"/>
<dbReference type="AlphaFoldDB" id="A0A5B7G084"/>
<evidence type="ECO:0000313" key="3">
    <source>
        <dbReference type="Proteomes" id="UP000324222"/>
    </source>
</evidence>
<keyword evidence="3" id="KW-1185">Reference proteome</keyword>
<dbReference type="EMBL" id="VSRR010011648">
    <property type="protein sequence ID" value="MPC53470.1"/>
    <property type="molecule type" value="Genomic_DNA"/>
</dbReference>
<evidence type="ECO:0000256" key="1">
    <source>
        <dbReference type="SAM" id="MobiDB-lite"/>
    </source>
</evidence>